<evidence type="ECO:0000256" key="4">
    <source>
        <dbReference type="ARBA" id="ARBA00022741"/>
    </source>
</evidence>
<comment type="pathway">
    <text evidence="8">Amino-acid biosynthesis; L-threonine biosynthesis; L-threonine from L-aspartate: step 4/5.</text>
</comment>
<name>A0A512JNU4_9HYPH</name>
<dbReference type="AlphaFoldDB" id="A0A512JNU4"/>
<evidence type="ECO:0000313" key="11">
    <source>
        <dbReference type="EMBL" id="GEP11626.1"/>
    </source>
</evidence>
<evidence type="ECO:0000256" key="6">
    <source>
        <dbReference type="ARBA" id="ARBA00022840"/>
    </source>
</evidence>
<evidence type="ECO:0000256" key="1">
    <source>
        <dbReference type="ARBA" id="ARBA00022605"/>
    </source>
</evidence>
<dbReference type="NCBIfam" id="NF003558">
    <property type="entry name" value="PRK05231.1"/>
    <property type="match status" value="1"/>
</dbReference>
<evidence type="ECO:0000256" key="5">
    <source>
        <dbReference type="ARBA" id="ARBA00022777"/>
    </source>
</evidence>
<dbReference type="Gene3D" id="3.30.200.20">
    <property type="entry name" value="Phosphorylase Kinase, domain 1"/>
    <property type="match status" value="1"/>
</dbReference>
<comment type="caution">
    <text evidence="11">The sequence shown here is derived from an EMBL/GenBank/DDBJ whole genome shotgun (WGS) entry which is preliminary data.</text>
</comment>
<dbReference type="Proteomes" id="UP000321750">
    <property type="component" value="Unassembled WGS sequence"/>
</dbReference>
<protein>
    <recommendedName>
        <fullName evidence="8 9">Homoserine kinase</fullName>
        <shortName evidence="8">HK</shortName>
        <shortName evidence="8">HSK</shortName>
        <ecNumber evidence="8 9">2.7.1.39</ecNumber>
    </recommendedName>
</protein>
<feature type="domain" description="Aminoglycoside phosphotransferase" evidence="10">
    <location>
        <begin position="43"/>
        <end position="273"/>
    </location>
</feature>
<reference evidence="11 12" key="1">
    <citation type="submission" date="2019-07" db="EMBL/GenBank/DDBJ databases">
        <title>Whole genome shotgun sequence of Methylobacterium gnaphalii NBRC 107716.</title>
        <authorList>
            <person name="Hosoyama A."/>
            <person name="Uohara A."/>
            <person name="Ohji S."/>
            <person name="Ichikawa N."/>
        </authorList>
    </citation>
    <scope>NUCLEOTIDE SEQUENCE [LARGE SCALE GENOMIC DNA]</scope>
    <source>
        <strain evidence="11 12">NBRC 107716</strain>
    </source>
</reference>
<keyword evidence="1 8" id="KW-0028">Amino-acid biosynthesis</keyword>
<comment type="similarity">
    <text evidence="7 8">Belongs to the pseudomonas-type ThrB family.</text>
</comment>
<accession>A0A512JNU4</accession>
<evidence type="ECO:0000256" key="2">
    <source>
        <dbReference type="ARBA" id="ARBA00022679"/>
    </source>
</evidence>
<dbReference type="UniPathway" id="UPA00050">
    <property type="reaction ID" value="UER00064"/>
</dbReference>
<dbReference type="GO" id="GO:0005524">
    <property type="term" value="F:ATP binding"/>
    <property type="evidence" value="ECO:0007669"/>
    <property type="project" value="UniProtKB-KW"/>
</dbReference>
<dbReference type="EC" id="2.7.1.39" evidence="8 9"/>
<dbReference type="PANTHER" id="PTHR21064:SF6">
    <property type="entry name" value="AMINOGLYCOSIDE PHOSPHOTRANSFERASE DOMAIN-CONTAINING PROTEIN"/>
    <property type="match status" value="1"/>
</dbReference>
<proteinExistence type="inferred from homology"/>
<evidence type="ECO:0000313" key="12">
    <source>
        <dbReference type="Proteomes" id="UP000321750"/>
    </source>
</evidence>
<evidence type="ECO:0000256" key="7">
    <source>
        <dbReference type="ARBA" id="ARBA00038240"/>
    </source>
</evidence>
<dbReference type="InterPro" id="IPR011009">
    <property type="entry name" value="Kinase-like_dom_sf"/>
</dbReference>
<dbReference type="InterPro" id="IPR005280">
    <property type="entry name" value="Homoserine_kinase_II"/>
</dbReference>
<evidence type="ECO:0000259" key="10">
    <source>
        <dbReference type="Pfam" id="PF01636"/>
    </source>
</evidence>
<evidence type="ECO:0000256" key="3">
    <source>
        <dbReference type="ARBA" id="ARBA00022697"/>
    </source>
</evidence>
<dbReference type="Pfam" id="PF01636">
    <property type="entry name" value="APH"/>
    <property type="match status" value="1"/>
</dbReference>
<sequence>MVGALCFGLSSEGQSALAVYTEVSDEALTAFLAEYDLGSLLSYKGIAEGVENSNFFLHTTAGSFILTLYEKRVREEDLPFFLNLMGHLFRAGLSCPQPVKNRHDTALGSLCGRPAAIISFLDGVSVKRPTADHCRELGRALAGLHHAGRDFGMTRANNLSVGAWRPLFEQAGTQADTVAAGLRARTLEDLALLEASWPRDLPSGVIHADLFTDNVFFIGDELSGIIDFYFACTDALAYDLAICLNAWCFEADGRYDRAMGAAMIAGYQESRPLEPREVEALPVLARGAAMRFMLTRLVDWLNVPPGALVQPKDPLEYDRRLAFHRTVSHASDYGWTG</sequence>
<keyword evidence="2 8" id="KW-0808">Transferase</keyword>
<evidence type="ECO:0000256" key="9">
    <source>
        <dbReference type="NCBIfam" id="TIGR00938"/>
    </source>
</evidence>
<keyword evidence="12" id="KW-1185">Reference proteome</keyword>
<organism evidence="11 12">
    <name type="scientific">Methylobacterium gnaphalii</name>
    <dbReference type="NCBI Taxonomy" id="1010610"/>
    <lineage>
        <taxon>Bacteria</taxon>
        <taxon>Pseudomonadati</taxon>
        <taxon>Pseudomonadota</taxon>
        <taxon>Alphaproteobacteria</taxon>
        <taxon>Hyphomicrobiales</taxon>
        <taxon>Methylobacteriaceae</taxon>
        <taxon>Methylobacterium</taxon>
    </lineage>
</organism>
<gene>
    <name evidence="8 11" type="primary">thrB</name>
    <name evidence="11" type="ORF">MGN01_34710</name>
</gene>
<evidence type="ECO:0000256" key="8">
    <source>
        <dbReference type="HAMAP-Rule" id="MF_00301"/>
    </source>
</evidence>
<dbReference type="CDD" id="cd05153">
    <property type="entry name" value="HomoserineK_II"/>
    <property type="match status" value="1"/>
</dbReference>
<keyword evidence="5 8" id="KW-0418">Kinase</keyword>
<dbReference type="GO" id="GO:0009088">
    <property type="term" value="P:threonine biosynthetic process"/>
    <property type="evidence" value="ECO:0007669"/>
    <property type="project" value="UniProtKB-UniRule"/>
</dbReference>
<dbReference type="NCBIfam" id="TIGR00938">
    <property type="entry name" value="thrB_alt"/>
    <property type="match status" value="1"/>
</dbReference>
<keyword evidence="4 8" id="KW-0547">Nucleotide-binding</keyword>
<keyword evidence="6 8" id="KW-0067">ATP-binding</keyword>
<keyword evidence="3 8" id="KW-0791">Threonine biosynthesis</keyword>
<dbReference type="InterPro" id="IPR050249">
    <property type="entry name" value="Pseudomonas-type_ThrB"/>
</dbReference>
<dbReference type="Gene3D" id="3.90.1200.10">
    <property type="match status" value="1"/>
</dbReference>
<dbReference type="GO" id="GO:0004413">
    <property type="term" value="F:homoserine kinase activity"/>
    <property type="evidence" value="ECO:0007669"/>
    <property type="project" value="UniProtKB-UniRule"/>
</dbReference>
<dbReference type="InterPro" id="IPR002575">
    <property type="entry name" value="Aminoglycoside_PTrfase"/>
</dbReference>
<dbReference type="HAMAP" id="MF_00301">
    <property type="entry name" value="Homoser_kinase_2"/>
    <property type="match status" value="1"/>
</dbReference>
<comment type="catalytic activity">
    <reaction evidence="8">
        <text>L-homoserine + ATP = O-phospho-L-homoserine + ADP + H(+)</text>
        <dbReference type="Rhea" id="RHEA:13985"/>
        <dbReference type="ChEBI" id="CHEBI:15378"/>
        <dbReference type="ChEBI" id="CHEBI:30616"/>
        <dbReference type="ChEBI" id="CHEBI:57476"/>
        <dbReference type="ChEBI" id="CHEBI:57590"/>
        <dbReference type="ChEBI" id="CHEBI:456216"/>
        <dbReference type="EC" id="2.7.1.39"/>
    </reaction>
</comment>
<dbReference type="PANTHER" id="PTHR21064">
    <property type="entry name" value="AMINOGLYCOSIDE PHOSPHOTRANSFERASE DOMAIN-CONTAINING PROTEIN-RELATED"/>
    <property type="match status" value="1"/>
</dbReference>
<dbReference type="EMBL" id="BJZV01000021">
    <property type="protein sequence ID" value="GEP11626.1"/>
    <property type="molecule type" value="Genomic_DNA"/>
</dbReference>
<dbReference type="SUPFAM" id="SSF56112">
    <property type="entry name" value="Protein kinase-like (PK-like)"/>
    <property type="match status" value="1"/>
</dbReference>